<proteinExistence type="predicted"/>
<accession>A0A7X0UDN5</accession>
<keyword evidence="1" id="KW-1133">Transmembrane helix</keyword>
<evidence type="ECO:0008006" key="4">
    <source>
        <dbReference type="Google" id="ProtNLM"/>
    </source>
</evidence>
<feature type="transmembrane region" description="Helical" evidence="1">
    <location>
        <begin position="78"/>
        <end position="103"/>
    </location>
</feature>
<feature type="transmembrane region" description="Helical" evidence="1">
    <location>
        <begin position="20"/>
        <end position="39"/>
    </location>
</feature>
<evidence type="ECO:0000313" key="3">
    <source>
        <dbReference type="Proteomes" id="UP000575083"/>
    </source>
</evidence>
<dbReference type="Pfam" id="PF14248">
    <property type="entry name" value="DUF4345"/>
    <property type="match status" value="1"/>
</dbReference>
<evidence type="ECO:0000256" key="1">
    <source>
        <dbReference type="SAM" id="Phobius"/>
    </source>
</evidence>
<dbReference type="RefSeq" id="WP_184866105.1">
    <property type="nucleotide sequence ID" value="NZ_JACHLK010000033.1"/>
</dbReference>
<dbReference type="Proteomes" id="UP000575083">
    <property type="component" value="Unassembled WGS sequence"/>
</dbReference>
<feature type="transmembrane region" description="Helical" evidence="1">
    <location>
        <begin position="109"/>
        <end position="127"/>
    </location>
</feature>
<name>A0A7X0UDN5_9BURK</name>
<gene>
    <name evidence="2" type="ORF">HNP48_006981</name>
</gene>
<comment type="caution">
    <text evidence="2">The sequence shown here is derived from an EMBL/GenBank/DDBJ whole genome shotgun (WGS) entry which is preliminary data.</text>
</comment>
<keyword evidence="1" id="KW-0472">Membrane</keyword>
<dbReference type="EMBL" id="JACHLK010000033">
    <property type="protein sequence ID" value="MBB6564254.1"/>
    <property type="molecule type" value="Genomic_DNA"/>
</dbReference>
<keyword evidence="3" id="KW-1185">Reference proteome</keyword>
<protein>
    <recommendedName>
        <fullName evidence="4">DUF4345 domain-containing protein</fullName>
    </recommendedName>
</protein>
<evidence type="ECO:0000313" key="2">
    <source>
        <dbReference type="EMBL" id="MBB6564254.1"/>
    </source>
</evidence>
<sequence>MPAPQPQPAAITVRQRIVQVCLFLVAAIAVFGGTLQMFLGQPDTTPRLDNVHRFMAGVYLSMGFIAAWTAITIRQQGTLVYLIALGVAMAAVGRLVSIAQVGLPEPANVWIGYLVPELVVPIVLVLMHRNPPAAR</sequence>
<organism evidence="2 3">
    <name type="scientific">Acidovorax soli</name>
    <dbReference type="NCBI Taxonomy" id="592050"/>
    <lineage>
        <taxon>Bacteria</taxon>
        <taxon>Pseudomonadati</taxon>
        <taxon>Pseudomonadota</taxon>
        <taxon>Betaproteobacteria</taxon>
        <taxon>Burkholderiales</taxon>
        <taxon>Comamonadaceae</taxon>
        <taxon>Acidovorax</taxon>
    </lineage>
</organism>
<dbReference type="AlphaFoldDB" id="A0A7X0UDN5"/>
<reference evidence="2 3" key="1">
    <citation type="submission" date="2020-08" db="EMBL/GenBank/DDBJ databases">
        <title>Functional genomics of gut bacteria from endangered species of beetles.</title>
        <authorList>
            <person name="Carlos-Shanley C."/>
        </authorList>
    </citation>
    <scope>NUCLEOTIDE SEQUENCE [LARGE SCALE GENOMIC DNA]</scope>
    <source>
        <strain evidence="2 3">S00198</strain>
    </source>
</reference>
<feature type="transmembrane region" description="Helical" evidence="1">
    <location>
        <begin position="51"/>
        <end position="71"/>
    </location>
</feature>
<keyword evidence="1" id="KW-0812">Transmembrane</keyword>
<dbReference type="InterPro" id="IPR025597">
    <property type="entry name" value="DUF4345"/>
</dbReference>